<dbReference type="Pfam" id="PF16130">
    <property type="entry name" value="DUF4842"/>
    <property type="match status" value="1"/>
</dbReference>
<evidence type="ECO:0000313" key="2">
    <source>
        <dbReference type="EMBL" id="RCX03861.1"/>
    </source>
</evidence>
<dbReference type="RefSeq" id="WP_114366163.1">
    <property type="nucleotide sequence ID" value="NZ_BHZF01000002.1"/>
</dbReference>
<evidence type="ECO:0000259" key="1">
    <source>
        <dbReference type="Pfam" id="PF16130"/>
    </source>
</evidence>
<dbReference type="AlphaFoldDB" id="A0A369A3X3"/>
<dbReference type="Proteomes" id="UP000253517">
    <property type="component" value="Unassembled WGS sequence"/>
</dbReference>
<reference evidence="2 3" key="1">
    <citation type="submission" date="2018-07" db="EMBL/GenBank/DDBJ databases">
        <title>Genomic Encyclopedia of Type Strains, Phase IV (KMG-IV): sequencing the most valuable type-strain genomes for metagenomic binning, comparative biology and taxonomic classification.</title>
        <authorList>
            <person name="Goeker M."/>
        </authorList>
    </citation>
    <scope>NUCLEOTIDE SEQUENCE [LARGE SCALE GENOMIC DNA]</scope>
    <source>
        <strain evidence="2 3">DSM 21410</strain>
    </source>
</reference>
<accession>A0A369A3X3</accession>
<dbReference type="EMBL" id="QPJS01000002">
    <property type="protein sequence ID" value="RCX03861.1"/>
    <property type="molecule type" value="Genomic_DNA"/>
</dbReference>
<gene>
    <name evidence="2" type="ORF">DES35_102317</name>
</gene>
<name>A0A369A3X3_9FLAO</name>
<feature type="domain" description="DUF4842" evidence="1">
    <location>
        <begin position="515"/>
        <end position="714"/>
    </location>
</feature>
<dbReference type="InterPro" id="IPR031025">
    <property type="entry name" value="LruC_dom"/>
</dbReference>
<dbReference type="NCBIfam" id="TIGR04456">
    <property type="entry name" value="LruC_dom"/>
    <property type="match status" value="1"/>
</dbReference>
<sequence>MKKYFNLIAIIIISLNIFTHCKKDKIDDNQNTAHISSMKELQVPSGFDFSTMREIDFTASIEDDMFGNNKYKIELFDKFPSEGTSPRVVVIASKNQNASVKARISRAVKNVFVVVNYPNGIRDMRTVSIEGDKVNFTFKKMGRPQRKTQINPNGCTGCTVTLNNFSNYNGNFWGNEIICISGTFTGGFNIGGNVQVRICPGANVNFSYFNANNNASLEINAGATLTTGNINFNGNTSAFRNWSNNVTITSNFSPNGKVYNEGILNINGQFNCNSGSEIVNYGEINTTSDININHKFLNHGKVASGNTIHFNRSSNVQNYCSMTANNNFHFNGILENCSYMRCNNEMYVNSSTTITLYDGAMIKGGTGNTYFNKVIQAYGSTSSIVIPGPLTINSSGGIAGNVELCATNIVANNGAIVAPASIGCNNFIPTSPCNPEGFGTPSIVDSDGDGVPDNIDEYPNDPLRAYNLYFPSQNGFNTLAFEDLWPAYGDFDFNDLVIHNRMHFVLNANMGAVELFYTYKVVAIGASQRNAFGIQFDNLLPSAIQSVDGQLLSGFTSIAPNGTENGQSKAVVIIFDNAFSALPNPGTLFVNTVPNQTFVAPIERVVTINFSSPIPIANIGDWNPFTIVNQNRGREVHLPGFQPTDLANTTLFGTIDDNTGASGFLNYTSKTGLPWAIEIPDIWKYPIEKEDIVGVYQQFAPWAQSGGVQYPLWYVDNGNNVVTSKIYNP</sequence>
<proteinExistence type="predicted"/>
<organism evidence="2 3">
    <name type="scientific">Schleiferia thermophila</name>
    <dbReference type="NCBI Taxonomy" id="884107"/>
    <lineage>
        <taxon>Bacteria</taxon>
        <taxon>Pseudomonadati</taxon>
        <taxon>Bacteroidota</taxon>
        <taxon>Flavobacteriia</taxon>
        <taxon>Flavobacteriales</taxon>
        <taxon>Schleiferiaceae</taxon>
        <taxon>Schleiferia</taxon>
    </lineage>
</organism>
<dbReference type="InterPro" id="IPR032295">
    <property type="entry name" value="DUF4842"/>
</dbReference>
<keyword evidence="3" id="KW-1185">Reference proteome</keyword>
<evidence type="ECO:0000313" key="3">
    <source>
        <dbReference type="Proteomes" id="UP000253517"/>
    </source>
</evidence>
<protein>
    <submittedName>
        <fullName evidence="2">LruC domain-containing protein</fullName>
    </submittedName>
</protein>
<comment type="caution">
    <text evidence="2">The sequence shown here is derived from an EMBL/GenBank/DDBJ whole genome shotgun (WGS) entry which is preliminary data.</text>
</comment>